<dbReference type="PROSITE" id="PS00211">
    <property type="entry name" value="ABC_TRANSPORTER_1"/>
    <property type="match status" value="1"/>
</dbReference>
<evidence type="ECO:0000256" key="5">
    <source>
        <dbReference type="ARBA" id="ARBA00022763"/>
    </source>
</evidence>
<dbReference type="PANTHER" id="PTHR43152:SF3">
    <property type="entry name" value="UVRABC SYSTEM PROTEIN A"/>
    <property type="match status" value="1"/>
</dbReference>
<evidence type="ECO:0000256" key="9">
    <source>
        <dbReference type="ARBA" id="ARBA00023125"/>
    </source>
</evidence>
<dbReference type="EMBL" id="CYYK01000002">
    <property type="protein sequence ID" value="CUN52164.1"/>
    <property type="molecule type" value="Genomic_DNA"/>
</dbReference>
<evidence type="ECO:0000256" key="10">
    <source>
        <dbReference type="ARBA" id="ARBA00023204"/>
    </source>
</evidence>
<dbReference type="Gene3D" id="3.40.50.300">
    <property type="entry name" value="P-loop containing nucleotide triphosphate hydrolases"/>
    <property type="match status" value="2"/>
</dbReference>
<dbReference type="Proteomes" id="UP000432516">
    <property type="component" value="Unassembled WGS sequence"/>
</dbReference>
<evidence type="ECO:0000256" key="3">
    <source>
        <dbReference type="ARBA" id="ARBA00022737"/>
    </source>
</evidence>
<dbReference type="CDD" id="cd03270">
    <property type="entry name" value="ABC_UvrA_I"/>
    <property type="match status" value="1"/>
</dbReference>
<evidence type="ECO:0000259" key="14">
    <source>
        <dbReference type="PROSITE" id="PS50893"/>
    </source>
</evidence>
<dbReference type="EMBL" id="WKMO01000027">
    <property type="protein sequence ID" value="MSB75595.1"/>
    <property type="molecule type" value="Genomic_DNA"/>
</dbReference>
<dbReference type="Proteomes" id="UP000441609">
    <property type="component" value="Unassembled WGS sequence"/>
</dbReference>
<evidence type="ECO:0000256" key="7">
    <source>
        <dbReference type="ARBA" id="ARBA00022840"/>
    </source>
</evidence>
<proteinExistence type="inferred from homology"/>
<dbReference type="GO" id="GO:0005524">
    <property type="term" value="F:ATP binding"/>
    <property type="evidence" value="ECO:0007669"/>
    <property type="project" value="UniProtKB-KW"/>
</dbReference>
<evidence type="ECO:0000256" key="8">
    <source>
        <dbReference type="ARBA" id="ARBA00022881"/>
    </source>
</evidence>
<organism evidence="16 19">
    <name type="scientific">Parabacteroides distasonis</name>
    <dbReference type="NCBI Taxonomy" id="823"/>
    <lineage>
        <taxon>Bacteria</taxon>
        <taxon>Pseudomonadati</taxon>
        <taxon>Bacteroidota</taxon>
        <taxon>Bacteroidia</taxon>
        <taxon>Bacteroidales</taxon>
        <taxon>Tannerellaceae</taxon>
        <taxon>Parabacteroides</taxon>
    </lineage>
</organism>
<keyword evidence="7 16" id="KW-0067">ATP-binding</keyword>
<name>A0A173XKI1_PARDI</name>
<comment type="subcellular location">
    <subcellularLocation>
        <location evidence="1">Cytoplasm</location>
    </subcellularLocation>
</comment>
<dbReference type="Gene3D" id="1.10.8.280">
    <property type="entry name" value="ABC transporter ATPase domain-like"/>
    <property type="match status" value="1"/>
</dbReference>
<reference evidence="15 18" key="1">
    <citation type="submission" date="2015-09" db="EMBL/GenBank/DDBJ databases">
        <authorList>
            <consortium name="Pathogen Informatics"/>
        </authorList>
    </citation>
    <scope>NUCLEOTIDE SEQUENCE [LARGE SCALE GENOMIC DNA]</scope>
    <source>
        <strain evidence="15 18">2789STDY5608822</strain>
    </source>
</reference>
<dbReference type="Pfam" id="PF00005">
    <property type="entry name" value="ABC_tran"/>
    <property type="match status" value="1"/>
</dbReference>
<evidence type="ECO:0000313" key="20">
    <source>
        <dbReference type="Proteomes" id="UP000441609"/>
    </source>
</evidence>
<keyword evidence="3" id="KW-0677">Repeat</keyword>
<evidence type="ECO:0000313" key="17">
    <source>
        <dbReference type="EMBL" id="MSB75595.1"/>
    </source>
</evidence>
<dbReference type="GO" id="GO:0016887">
    <property type="term" value="F:ATP hydrolysis activity"/>
    <property type="evidence" value="ECO:0007669"/>
    <property type="project" value="InterPro"/>
</dbReference>
<comment type="similarity">
    <text evidence="11">Belongs to the ABC transporter superfamily. UvrA family.</text>
</comment>
<keyword evidence="5" id="KW-0227">DNA damage</keyword>
<accession>A0A173XKI1</accession>
<dbReference type="PROSITE" id="PS50893">
    <property type="entry name" value="ABC_TRANSPORTER_2"/>
    <property type="match status" value="2"/>
</dbReference>
<dbReference type="OrthoDB" id="9805802at2"/>
<dbReference type="SUPFAM" id="SSF52540">
    <property type="entry name" value="P-loop containing nucleoside triphosphate hydrolases"/>
    <property type="match status" value="2"/>
</dbReference>
<keyword evidence="8" id="KW-0267">Excision nuclease</keyword>
<dbReference type="GO" id="GO:0004518">
    <property type="term" value="F:nuclease activity"/>
    <property type="evidence" value="ECO:0007669"/>
    <property type="project" value="UniProtKB-KW"/>
</dbReference>
<feature type="domain" description="ABC transporter" evidence="14">
    <location>
        <begin position="450"/>
        <end position="747"/>
    </location>
</feature>
<gene>
    <name evidence="15" type="primary">uvrA_2</name>
    <name evidence="15" type="ORF">ERS852380_00494</name>
    <name evidence="16" type="ORF">GKD68_01295</name>
    <name evidence="17" type="ORF">GKD70_20240</name>
</gene>
<keyword evidence="4" id="KW-0547">Nucleotide-binding</keyword>
<dbReference type="EMBL" id="WKNE01000001">
    <property type="protein sequence ID" value="MRZ53390.1"/>
    <property type="molecule type" value="Genomic_DNA"/>
</dbReference>
<evidence type="ECO:0000313" key="16">
    <source>
        <dbReference type="EMBL" id="MRZ53390.1"/>
    </source>
</evidence>
<dbReference type="Proteomes" id="UP000095455">
    <property type="component" value="Unassembled WGS sequence"/>
</dbReference>
<sequence length="747" mass="82724">MSNQEYIKIEGAYENNLKHISLDIPKKQITIFTGVSGSGKSSLVLDTIAASSRRELNETFPSFVQQYLPKYGRPHVDRIGNLPVAIVIDQRKPAPNARSTVGTYTDIYSLLRLLFSRVGKPFVGYSDTFSFNHPQGRCTRCDGLGEIRELDVHKLVDFDKCLNDEDVIHYVTFQPGQWRWIRYACSGLFDLDKKIRDYTPEELRLFLYSPQIRLKNPPADWPKTAKYEGLVTRMYRSIINSEEGKIHQKVLEPMVTMGICPDCGGTRLNDKVLSCRINGRNIAEVTHMAIPEIIAWLREIDDPLAKDMKQAIGGRLSALLEIGLGYLTLDRSMETLSGGEAQRCKIAKYINSSLSDMLYVLDEPSVGLHSHDIHLLKASVRKLRDHGNTVLLVEHHKEMIQIADHIVDMGPGSGMEGGRILYEGDYAGLLRSDTLTGRMLGENTPLKESLRIPSGWFTVKHARLHNLKDVTVDLPMGVLAVIAGVAGSGKSSLMECFRRDFPEEVIYISQKNIGISLRSTPATYLGVADDIRKLFAKESKAGLSMFTFNGKGGCPVCGGKGVIVSDMAFMDSIETVCEACGGLRYSPEALRYTVDGLTIAEVMDLTVRKASLRFAGTVIAEKLRPLMLVGLGYLHLNQALSTLSGGELQRVKLASYLGTQSKVFVLDEPTDGLHVKDIRHIISLFDSMVDQGNSVFLIEHNLDVLKAADYVIEIGPGGGLMGGEILFSGTPKELLSCERSVTKDYLV</sequence>
<dbReference type="GO" id="GO:0006281">
    <property type="term" value="P:DNA repair"/>
    <property type="evidence" value="ECO:0007669"/>
    <property type="project" value="UniProtKB-KW"/>
</dbReference>
<feature type="domain" description="ABC transporter" evidence="14">
    <location>
        <begin position="1"/>
        <end position="436"/>
    </location>
</feature>
<evidence type="ECO:0000256" key="13">
    <source>
        <dbReference type="ARBA" id="ARBA00042156"/>
    </source>
</evidence>
<evidence type="ECO:0000313" key="18">
    <source>
        <dbReference type="Proteomes" id="UP000095455"/>
    </source>
</evidence>
<evidence type="ECO:0000256" key="6">
    <source>
        <dbReference type="ARBA" id="ARBA00022769"/>
    </source>
</evidence>
<dbReference type="InterPro" id="IPR017871">
    <property type="entry name" value="ABC_transporter-like_CS"/>
</dbReference>
<dbReference type="GO" id="GO:0003677">
    <property type="term" value="F:DNA binding"/>
    <property type="evidence" value="ECO:0007669"/>
    <property type="project" value="UniProtKB-KW"/>
</dbReference>
<evidence type="ECO:0000256" key="12">
    <source>
        <dbReference type="ARBA" id="ARBA00039316"/>
    </source>
</evidence>
<keyword evidence="9" id="KW-0238">DNA-binding</keyword>
<reference evidence="19 20" key="2">
    <citation type="journal article" date="2019" name="Nat. Med.">
        <title>A library of human gut bacterial isolates paired with longitudinal multiomics data enables mechanistic microbiome research.</title>
        <authorList>
            <person name="Poyet M."/>
            <person name="Groussin M."/>
            <person name="Gibbons S.M."/>
            <person name="Avila-Pacheco J."/>
            <person name="Jiang X."/>
            <person name="Kearney S.M."/>
            <person name="Perrotta A.R."/>
            <person name="Berdy B."/>
            <person name="Zhao S."/>
            <person name="Lieberman T.D."/>
            <person name="Swanson P.K."/>
            <person name="Smith M."/>
            <person name="Roesemann S."/>
            <person name="Alexander J.E."/>
            <person name="Rich S.A."/>
            <person name="Livny J."/>
            <person name="Vlamakis H."/>
            <person name="Clish C."/>
            <person name="Bullock K."/>
            <person name="Deik A."/>
            <person name="Scott J."/>
            <person name="Pierce K.A."/>
            <person name="Xavier R.J."/>
            <person name="Alm E.J."/>
        </authorList>
    </citation>
    <scope>NUCLEOTIDE SEQUENCE [LARGE SCALE GENOMIC DNA]</scope>
    <source>
        <strain evidence="16 19">BIOML-A2</strain>
        <strain evidence="17 20">BIOML-A20</strain>
    </source>
</reference>
<comment type="caution">
    <text evidence="16">The sequence shown here is derived from an EMBL/GenBank/DDBJ whole genome shotgun (WGS) entry which is preliminary data.</text>
</comment>
<keyword evidence="2" id="KW-0963">Cytoplasm</keyword>
<evidence type="ECO:0000313" key="19">
    <source>
        <dbReference type="Proteomes" id="UP000432516"/>
    </source>
</evidence>
<dbReference type="InterPro" id="IPR027417">
    <property type="entry name" value="P-loop_NTPase"/>
</dbReference>
<keyword evidence="6" id="KW-0228">DNA excision</keyword>
<evidence type="ECO:0000256" key="11">
    <source>
        <dbReference type="ARBA" id="ARBA00038000"/>
    </source>
</evidence>
<evidence type="ECO:0000256" key="1">
    <source>
        <dbReference type="ARBA" id="ARBA00004496"/>
    </source>
</evidence>
<keyword evidence="10" id="KW-0234">DNA repair</keyword>
<dbReference type="AlphaFoldDB" id="A0A173XKI1"/>
<evidence type="ECO:0000256" key="2">
    <source>
        <dbReference type="ARBA" id="ARBA00022490"/>
    </source>
</evidence>
<dbReference type="PANTHER" id="PTHR43152">
    <property type="entry name" value="UVRABC SYSTEM PROTEIN A"/>
    <property type="match status" value="1"/>
</dbReference>
<evidence type="ECO:0000313" key="15">
    <source>
        <dbReference type="EMBL" id="CUN52164.1"/>
    </source>
</evidence>
<dbReference type="InterPro" id="IPR003439">
    <property type="entry name" value="ABC_transporter-like_ATP-bd"/>
</dbReference>
<protein>
    <recommendedName>
        <fullName evidence="12">UvrABC system protein A</fullName>
    </recommendedName>
    <alternativeName>
        <fullName evidence="13">Excinuclease ABC subunit A</fullName>
    </alternativeName>
</protein>
<dbReference type="Gene3D" id="1.20.1580.10">
    <property type="entry name" value="ABC transporter ATPase like domain"/>
    <property type="match status" value="2"/>
</dbReference>
<dbReference type="RefSeq" id="WP_005856235.1">
    <property type="nucleotide sequence ID" value="NZ_BQOC01000001.1"/>
</dbReference>
<evidence type="ECO:0000256" key="4">
    <source>
        <dbReference type="ARBA" id="ARBA00022741"/>
    </source>
</evidence>
<dbReference type="GO" id="GO:0005737">
    <property type="term" value="C:cytoplasm"/>
    <property type="evidence" value="ECO:0007669"/>
    <property type="project" value="UniProtKB-SubCell"/>
</dbReference>